<evidence type="ECO:0000313" key="2">
    <source>
        <dbReference type="EMBL" id="SNB52535.1"/>
    </source>
</evidence>
<protein>
    <submittedName>
        <fullName evidence="2">Cell Wall Hydrolase</fullName>
    </submittedName>
</protein>
<proteinExistence type="predicted"/>
<organism evidence="2 3">
    <name type="scientific">Arboricoccus pini</name>
    <dbReference type="NCBI Taxonomy" id="1963835"/>
    <lineage>
        <taxon>Bacteria</taxon>
        <taxon>Pseudomonadati</taxon>
        <taxon>Pseudomonadota</taxon>
        <taxon>Alphaproteobacteria</taxon>
        <taxon>Geminicoccales</taxon>
        <taxon>Geminicoccaceae</taxon>
        <taxon>Arboricoccus</taxon>
    </lineage>
</organism>
<sequence length="190" mass="21265">MFRHASRRLASHDLRSGLRNPLRFRRSFPTALTTIFVLILTAIGPARAADDQGQDRTVDLLARTIFHEASGEGRLGMIAVGWVVLNRTRDPSFPRSVADVVQERHGRACQWSWACATQREPHGTSWQRAQTIAAMMLKDPPPDPTNGAVWLQHAQASEPRWGFTVYKTARIGNHAFYGRNPVGDLDVATR</sequence>
<dbReference type="GO" id="GO:0016787">
    <property type="term" value="F:hydrolase activity"/>
    <property type="evidence" value="ECO:0007669"/>
    <property type="project" value="UniProtKB-KW"/>
</dbReference>
<dbReference type="Pfam" id="PF07486">
    <property type="entry name" value="Hydrolase_2"/>
    <property type="match status" value="1"/>
</dbReference>
<dbReference type="InterPro" id="IPR042047">
    <property type="entry name" value="SleB_dom1"/>
</dbReference>
<dbReference type="Proteomes" id="UP000197065">
    <property type="component" value="Unassembled WGS sequence"/>
</dbReference>
<evidence type="ECO:0000313" key="3">
    <source>
        <dbReference type="Proteomes" id="UP000197065"/>
    </source>
</evidence>
<feature type="domain" description="Cell wall hydrolase SleB" evidence="1">
    <location>
        <begin position="71"/>
        <end position="177"/>
    </location>
</feature>
<dbReference type="EMBL" id="FYEH01000001">
    <property type="protein sequence ID" value="SNB52535.1"/>
    <property type="molecule type" value="Genomic_DNA"/>
</dbReference>
<accession>A0A212PZL5</accession>
<evidence type="ECO:0000259" key="1">
    <source>
        <dbReference type="Pfam" id="PF07486"/>
    </source>
</evidence>
<name>A0A212PZL5_9PROT</name>
<keyword evidence="2" id="KW-0378">Hydrolase</keyword>
<dbReference type="Gene3D" id="1.10.10.2520">
    <property type="entry name" value="Cell wall hydrolase SleB, domain 1"/>
    <property type="match status" value="1"/>
</dbReference>
<dbReference type="OrthoDB" id="9785345at2"/>
<gene>
    <name evidence="2" type="ORF">SAMN07250955_101271</name>
</gene>
<reference evidence="2 3" key="1">
    <citation type="submission" date="2017-06" db="EMBL/GenBank/DDBJ databases">
        <authorList>
            <person name="Kim H.J."/>
            <person name="Triplett B.A."/>
        </authorList>
    </citation>
    <scope>NUCLEOTIDE SEQUENCE [LARGE SCALE GENOMIC DNA]</scope>
    <source>
        <strain evidence="2 3">B29T1</strain>
    </source>
</reference>
<dbReference type="AlphaFoldDB" id="A0A212PZL5"/>
<keyword evidence="3" id="KW-1185">Reference proteome</keyword>
<dbReference type="InterPro" id="IPR011105">
    <property type="entry name" value="Cell_wall_hydrolase_SleB"/>
</dbReference>